<dbReference type="GeneID" id="59292891"/>
<evidence type="ECO:0000313" key="3">
    <source>
        <dbReference type="Proteomes" id="UP000578531"/>
    </source>
</evidence>
<dbReference type="OrthoDB" id="5416126at2759"/>
<dbReference type="AlphaFoldDB" id="A0A8H6FJU9"/>
<sequence>MHGFNGKVLGLAGQMGDSPLLFLALATVALALPTSDTVGATVIEKRSSRPWLDSFDLDDVICQDPDGDTSDDPRPFIQAGECVTFQPATGRVGGSWGAGGFEIGSFWAFESDDCTGPVKANITQKNQEQGFCFNLDILGCQAGEDLSNPCFWNSVRGNYCLHALFLPQKDVPEFSHQVPPVVQVFGTGNVVTVASP</sequence>
<keyword evidence="3" id="KW-1185">Reference proteome</keyword>
<evidence type="ECO:0000256" key="1">
    <source>
        <dbReference type="SAM" id="SignalP"/>
    </source>
</evidence>
<feature type="signal peptide" evidence="1">
    <location>
        <begin position="1"/>
        <end position="31"/>
    </location>
</feature>
<accession>A0A8H6FJU9</accession>
<gene>
    <name evidence="2" type="ORF">HO173_011248</name>
</gene>
<organism evidence="2 3">
    <name type="scientific">Letharia columbiana</name>
    <dbReference type="NCBI Taxonomy" id="112416"/>
    <lineage>
        <taxon>Eukaryota</taxon>
        <taxon>Fungi</taxon>
        <taxon>Dikarya</taxon>
        <taxon>Ascomycota</taxon>
        <taxon>Pezizomycotina</taxon>
        <taxon>Lecanoromycetes</taxon>
        <taxon>OSLEUM clade</taxon>
        <taxon>Lecanoromycetidae</taxon>
        <taxon>Lecanorales</taxon>
        <taxon>Lecanorineae</taxon>
        <taxon>Parmeliaceae</taxon>
        <taxon>Letharia</taxon>
    </lineage>
</organism>
<evidence type="ECO:0000313" key="2">
    <source>
        <dbReference type="EMBL" id="KAF6229818.1"/>
    </source>
</evidence>
<protein>
    <submittedName>
        <fullName evidence="2">Uncharacterized protein</fullName>
    </submittedName>
</protein>
<keyword evidence="1" id="KW-0732">Signal</keyword>
<reference evidence="2 3" key="1">
    <citation type="journal article" date="2020" name="Genomics">
        <title>Complete, high-quality genomes from long-read metagenomic sequencing of two wolf lichen thalli reveals enigmatic genome architecture.</title>
        <authorList>
            <person name="McKenzie S.K."/>
            <person name="Walston R.F."/>
            <person name="Allen J.L."/>
        </authorList>
    </citation>
    <scope>NUCLEOTIDE SEQUENCE [LARGE SCALE GENOMIC DNA]</scope>
    <source>
        <strain evidence="2">WasteWater2</strain>
    </source>
</reference>
<proteinExistence type="predicted"/>
<comment type="caution">
    <text evidence="2">The sequence shown here is derived from an EMBL/GenBank/DDBJ whole genome shotgun (WGS) entry which is preliminary data.</text>
</comment>
<dbReference type="RefSeq" id="XP_037160010.1">
    <property type="nucleotide sequence ID" value="XM_037313129.1"/>
</dbReference>
<dbReference type="EMBL" id="JACCJC010000068">
    <property type="protein sequence ID" value="KAF6229818.1"/>
    <property type="molecule type" value="Genomic_DNA"/>
</dbReference>
<name>A0A8H6FJU9_9LECA</name>
<dbReference type="Proteomes" id="UP000578531">
    <property type="component" value="Unassembled WGS sequence"/>
</dbReference>
<feature type="chain" id="PRO_5034233655" evidence="1">
    <location>
        <begin position="32"/>
        <end position="196"/>
    </location>
</feature>